<dbReference type="SUPFAM" id="SSF55874">
    <property type="entry name" value="ATPase domain of HSP90 chaperone/DNA topoisomerase II/histidine kinase"/>
    <property type="match status" value="1"/>
</dbReference>
<evidence type="ECO:0000256" key="9">
    <source>
        <dbReference type="ARBA" id="ARBA00023012"/>
    </source>
</evidence>
<evidence type="ECO:0000313" key="16">
    <source>
        <dbReference type="Proteomes" id="UP000649753"/>
    </source>
</evidence>
<dbReference type="Gene3D" id="3.30.565.10">
    <property type="entry name" value="Histidine kinase-like ATPase, C-terminal domain"/>
    <property type="match status" value="1"/>
</dbReference>
<dbReference type="Pfam" id="PF02518">
    <property type="entry name" value="HATPase_c"/>
    <property type="match status" value="1"/>
</dbReference>
<dbReference type="InterPro" id="IPR003594">
    <property type="entry name" value="HATPase_dom"/>
</dbReference>
<dbReference type="Proteomes" id="UP000649753">
    <property type="component" value="Unassembled WGS sequence"/>
</dbReference>
<dbReference type="SMART" id="SM00304">
    <property type="entry name" value="HAMP"/>
    <property type="match status" value="1"/>
</dbReference>
<feature type="domain" description="HAMP" evidence="14">
    <location>
        <begin position="181"/>
        <end position="234"/>
    </location>
</feature>
<keyword evidence="5" id="KW-0808">Transferase</keyword>
<dbReference type="GO" id="GO:0005886">
    <property type="term" value="C:plasma membrane"/>
    <property type="evidence" value="ECO:0007669"/>
    <property type="project" value="UniProtKB-SubCell"/>
</dbReference>
<evidence type="ECO:0000313" key="15">
    <source>
        <dbReference type="EMBL" id="MBE1488619.1"/>
    </source>
</evidence>
<name>A0A927M5Z6_9ACTN</name>
<dbReference type="InterPro" id="IPR004358">
    <property type="entry name" value="Sig_transdc_His_kin-like_C"/>
</dbReference>
<dbReference type="GO" id="GO:0000155">
    <property type="term" value="F:phosphorelay sensor kinase activity"/>
    <property type="evidence" value="ECO:0007669"/>
    <property type="project" value="InterPro"/>
</dbReference>
<dbReference type="InterPro" id="IPR036890">
    <property type="entry name" value="HATPase_C_sf"/>
</dbReference>
<dbReference type="SMART" id="SM00388">
    <property type="entry name" value="HisKA"/>
    <property type="match status" value="1"/>
</dbReference>
<feature type="compositionally biased region" description="Basic and acidic residues" evidence="11">
    <location>
        <begin position="509"/>
        <end position="522"/>
    </location>
</feature>
<evidence type="ECO:0000256" key="5">
    <source>
        <dbReference type="ARBA" id="ARBA00022679"/>
    </source>
</evidence>
<keyword evidence="4" id="KW-0597">Phosphoprotein</keyword>
<comment type="subcellular location">
    <subcellularLocation>
        <location evidence="2">Cell membrane</location>
    </subcellularLocation>
</comment>
<evidence type="ECO:0000256" key="2">
    <source>
        <dbReference type="ARBA" id="ARBA00004236"/>
    </source>
</evidence>
<dbReference type="PROSITE" id="PS50885">
    <property type="entry name" value="HAMP"/>
    <property type="match status" value="1"/>
</dbReference>
<evidence type="ECO:0000259" key="13">
    <source>
        <dbReference type="PROSITE" id="PS50109"/>
    </source>
</evidence>
<sequence>MRLSLRARLMIIGVSGLAAALAVGGLVLIGALGYALERTVDTEALKTAEAVARLAGENALPDPLPVAGGQVRVQVIDGQGRIRAASIDADRLVPMLYPAELQRFRDGERDRFYLPGRRLGLSGPVRVVAVPAGPSNDPQTVLVAKSTADVKHSLTVVRTILLISFPLLHIALAAVAWRVIGATLRPVEALRAGAEEITGGARPGRLPLPASHDEIHRLAVTLNGMLGRLESARARQRTFVADAAHELRSPLANMRTQLEVAQRLGPATDWPAVADDLLADTQRLSRLVDDLLLLARFDDVNAGPPRAAGPVELSELMTSVAERYPAAPLRVVPPRFPLWVVGEPDALARILANLVDNAVRHTTSEVLLEAGPGGWSGPAYHLVTVTDDGPGIPAEERDRVFDRFTRLDDARARDAGGAGLGLAIVRQLVRRQGGTVTLSDAAPGLRVEVRLPVGERPTAVRPPAQRPPGNDDEPPLGDDDDQPPLGDDDQSPLRDDDQSVSGDDGQLALRDDGQLALRDDGQRAPGEAPGRSVQTGSARPTTATE</sequence>
<dbReference type="PROSITE" id="PS50109">
    <property type="entry name" value="HIS_KIN"/>
    <property type="match status" value="1"/>
</dbReference>
<dbReference type="EC" id="2.7.13.3" evidence="3"/>
<dbReference type="InterPro" id="IPR050428">
    <property type="entry name" value="TCS_sensor_his_kinase"/>
</dbReference>
<feature type="transmembrane region" description="Helical" evidence="12">
    <location>
        <begin position="12"/>
        <end position="36"/>
    </location>
</feature>
<evidence type="ECO:0000256" key="1">
    <source>
        <dbReference type="ARBA" id="ARBA00000085"/>
    </source>
</evidence>
<keyword evidence="9" id="KW-0902">Two-component regulatory system</keyword>
<comment type="caution">
    <text evidence="15">The sequence shown here is derived from an EMBL/GenBank/DDBJ whole genome shotgun (WGS) entry which is preliminary data.</text>
</comment>
<dbReference type="InterPro" id="IPR036097">
    <property type="entry name" value="HisK_dim/P_sf"/>
</dbReference>
<dbReference type="Gene3D" id="1.10.287.130">
    <property type="match status" value="1"/>
</dbReference>
<dbReference type="SMART" id="SM00387">
    <property type="entry name" value="HATPase_c"/>
    <property type="match status" value="1"/>
</dbReference>
<dbReference type="CDD" id="cd00082">
    <property type="entry name" value="HisKA"/>
    <property type="match status" value="1"/>
</dbReference>
<evidence type="ECO:0000256" key="6">
    <source>
        <dbReference type="ARBA" id="ARBA00022692"/>
    </source>
</evidence>
<dbReference type="Pfam" id="PF00672">
    <property type="entry name" value="HAMP"/>
    <property type="match status" value="1"/>
</dbReference>
<dbReference type="Pfam" id="PF00512">
    <property type="entry name" value="HisKA"/>
    <property type="match status" value="1"/>
</dbReference>
<comment type="catalytic activity">
    <reaction evidence="1">
        <text>ATP + protein L-histidine = ADP + protein N-phospho-L-histidine.</text>
        <dbReference type="EC" id="2.7.13.3"/>
    </reaction>
</comment>
<dbReference type="InterPro" id="IPR005467">
    <property type="entry name" value="His_kinase_dom"/>
</dbReference>
<gene>
    <name evidence="15" type="ORF">H4W31_004257</name>
</gene>
<feature type="domain" description="Histidine kinase" evidence="13">
    <location>
        <begin position="242"/>
        <end position="455"/>
    </location>
</feature>
<dbReference type="AlphaFoldDB" id="A0A927M5Z6"/>
<evidence type="ECO:0000256" key="7">
    <source>
        <dbReference type="ARBA" id="ARBA00022777"/>
    </source>
</evidence>
<keyword evidence="10 12" id="KW-0472">Membrane</keyword>
<evidence type="ECO:0000259" key="14">
    <source>
        <dbReference type="PROSITE" id="PS50885"/>
    </source>
</evidence>
<feature type="compositionally biased region" description="Polar residues" evidence="11">
    <location>
        <begin position="532"/>
        <end position="545"/>
    </location>
</feature>
<dbReference type="SUPFAM" id="SSF47384">
    <property type="entry name" value="Homodimeric domain of signal transducing histidine kinase"/>
    <property type="match status" value="1"/>
</dbReference>
<dbReference type="EMBL" id="JADBEB010000001">
    <property type="protein sequence ID" value="MBE1488619.1"/>
    <property type="molecule type" value="Genomic_DNA"/>
</dbReference>
<feature type="compositionally biased region" description="Acidic residues" evidence="11">
    <location>
        <begin position="470"/>
        <end position="490"/>
    </location>
</feature>
<reference evidence="15" key="1">
    <citation type="submission" date="2020-10" db="EMBL/GenBank/DDBJ databases">
        <title>Sequencing the genomes of 1000 actinobacteria strains.</title>
        <authorList>
            <person name="Klenk H.-P."/>
        </authorList>
    </citation>
    <scope>NUCLEOTIDE SEQUENCE</scope>
    <source>
        <strain evidence="15">DSM 46832</strain>
    </source>
</reference>
<evidence type="ECO:0000256" key="11">
    <source>
        <dbReference type="SAM" id="MobiDB-lite"/>
    </source>
</evidence>
<keyword evidence="6 12" id="KW-0812">Transmembrane</keyword>
<keyword evidence="8 12" id="KW-1133">Transmembrane helix</keyword>
<dbReference type="SUPFAM" id="SSF158472">
    <property type="entry name" value="HAMP domain-like"/>
    <property type="match status" value="1"/>
</dbReference>
<dbReference type="CDD" id="cd00075">
    <property type="entry name" value="HATPase"/>
    <property type="match status" value="1"/>
</dbReference>
<dbReference type="PRINTS" id="PR00344">
    <property type="entry name" value="BCTRLSENSOR"/>
</dbReference>
<feature type="transmembrane region" description="Helical" evidence="12">
    <location>
        <begin position="160"/>
        <end position="180"/>
    </location>
</feature>
<dbReference type="InterPro" id="IPR003661">
    <property type="entry name" value="HisK_dim/P_dom"/>
</dbReference>
<feature type="region of interest" description="Disordered" evidence="11">
    <location>
        <begin position="452"/>
        <end position="545"/>
    </location>
</feature>
<dbReference type="InterPro" id="IPR003660">
    <property type="entry name" value="HAMP_dom"/>
</dbReference>
<dbReference type="Gene3D" id="6.10.340.10">
    <property type="match status" value="1"/>
</dbReference>
<organism evidence="15 16">
    <name type="scientific">Plantactinospora soyae</name>
    <dbReference type="NCBI Taxonomy" id="1544732"/>
    <lineage>
        <taxon>Bacteria</taxon>
        <taxon>Bacillati</taxon>
        <taxon>Actinomycetota</taxon>
        <taxon>Actinomycetes</taxon>
        <taxon>Micromonosporales</taxon>
        <taxon>Micromonosporaceae</taxon>
        <taxon>Plantactinospora</taxon>
    </lineage>
</organism>
<protein>
    <recommendedName>
        <fullName evidence="3">histidine kinase</fullName>
        <ecNumber evidence="3">2.7.13.3</ecNumber>
    </recommendedName>
</protein>
<proteinExistence type="predicted"/>
<evidence type="ECO:0000256" key="8">
    <source>
        <dbReference type="ARBA" id="ARBA00022989"/>
    </source>
</evidence>
<evidence type="ECO:0000256" key="12">
    <source>
        <dbReference type="SAM" id="Phobius"/>
    </source>
</evidence>
<dbReference type="PANTHER" id="PTHR45436">
    <property type="entry name" value="SENSOR HISTIDINE KINASE YKOH"/>
    <property type="match status" value="1"/>
</dbReference>
<keyword evidence="16" id="KW-1185">Reference proteome</keyword>
<evidence type="ECO:0000256" key="4">
    <source>
        <dbReference type="ARBA" id="ARBA00022553"/>
    </source>
</evidence>
<dbReference type="CDD" id="cd06225">
    <property type="entry name" value="HAMP"/>
    <property type="match status" value="1"/>
</dbReference>
<evidence type="ECO:0000256" key="3">
    <source>
        <dbReference type="ARBA" id="ARBA00012438"/>
    </source>
</evidence>
<evidence type="ECO:0000256" key="10">
    <source>
        <dbReference type="ARBA" id="ARBA00023136"/>
    </source>
</evidence>
<dbReference type="PANTHER" id="PTHR45436:SF5">
    <property type="entry name" value="SENSOR HISTIDINE KINASE TRCS"/>
    <property type="match status" value="1"/>
</dbReference>
<accession>A0A927M5Z6</accession>
<keyword evidence="7 15" id="KW-0418">Kinase</keyword>